<dbReference type="EMBL" id="LJGZ01000094">
    <property type="protein sequence ID" value="OEV18170.1"/>
    <property type="molecule type" value="Genomic_DNA"/>
</dbReference>
<accession>A0A1E7LPQ5</accession>
<dbReference type="Proteomes" id="UP000175971">
    <property type="component" value="Unassembled WGS sequence"/>
</dbReference>
<reference evidence="1 2" key="1">
    <citation type="journal article" date="2016" name="Front. Microbiol.">
        <title>Comparative Genomics Analysis of Streptomyces Species Reveals Their Adaptation to the Marine Environment and Their Diversity at the Genomic Level.</title>
        <authorList>
            <person name="Tian X."/>
            <person name="Zhang Z."/>
            <person name="Yang T."/>
            <person name="Chen M."/>
            <person name="Li J."/>
            <person name="Chen F."/>
            <person name="Yang J."/>
            <person name="Li W."/>
            <person name="Zhang B."/>
            <person name="Zhang Z."/>
            <person name="Wu J."/>
            <person name="Zhang C."/>
            <person name="Long L."/>
            <person name="Xiao J."/>
        </authorList>
    </citation>
    <scope>NUCLEOTIDE SEQUENCE [LARGE SCALE GENOMIC DNA]</scope>
    <source>
        <strain evidence="1 2">SCSIO M10372</strain>
    </source>
</reference>
<proteinExistence type="predicted"/>
<evidence type="ECO:0000313" key="2">
    <source>
        <dbReference type="Proteomes" id="UP000175971"/>
    </source>
</evidence>
<gene>
    <name evidence="1" type="ORF">AN221_23810</name>
</gene>
<sequence>MIRVVNEDQAPALGDVRRMAAGDVLVFRPSARSRPDFPRLWEAAGAASMRGAWVHWTAVDVDG</sequence>
<evidence type="ECO:0000313" key="1">
    <source>
        <dbReference type="EMBL" id="OEV18170.1"/>
    </source>
</evidence>
<protein>
    <submittedName>
        <fullName evidence="1">Uncharacterized protein</fullName>
    </submittedName>
</protein>
<dbReference type="AlphaFoldDB" id="A0A1E7LPQ5"/>
<organism evidence="1 2">
    <name type="scientific">Streptomyces nanshensis</name>
    <dbReference type="NCBI Taxonomy" id="518642"/>
    <lineage>
        <taxon>Bacteria</taxon>
        <taxon>Bacillati</taxon>
        <taxon>Actinomycetota</taxon>
        <taxon>Actinomycetes</taxon>
        <taxon>Kitasatosporales</taxon>
        <taxon>Streptomycetaceae</taxon>
        <taxon>Streptomyces</taxon>
    </lineage>
</organism>
<keyword evidence="2" id="KW-1185">Reference proteome</keyword>
<dbReference type="OrthoDB" id="4249582at2"/>
<name>A0A1E7LPQ5_9ACTN</name>
<comment type="caution">
    <text evidence="1">The sequence shown here is derived from an EMBL/GenBank/DDBJ whole genome shotgun (WGS) entry which is preliminary data.</text>
</comment>